<dbReference type="InterPro" id="IPR005304">
    <property type="entry name" value="Rbsml_bgen_MeTrfase_EMG1/NEP1"/>
</dbReference>
<dbReference type="AlphaFoldDB" id="A0A835LHW1"/>
<dbReference type="GO" id="GO:0032040">
    <property type="term" value="C:small-subunit processome"/>
    <property type="evidence" value="ECO:0007669"/>
    <property type="project" value="TreeGrafter"/>
</dbReference>
<evidence type="ECO:0000256" key="3">
    <source>
        <dbReference type="ARBA" id="ARBA00022730"/>
    </source>
</evidence>
<accession>A0A835LHW1</accession>
<dbReference type="GO" id="GO:0070037">
    <property type="term" value="F:rRNA (pseudouridine) methyltransferase activity"/>
    <property type="evidence" value="ECO:0007669"/>
    <property type="project" value="InterPro"/>
</dbReference>
<evidence type="ECO:0000313" key="5">
    <source>
        <dbReference type="EMBL" id="KAF9592314.1"/>
    </source>
</evidence>
<dbReference type="GO" id="GO:0070475">
    <property type="term" value="P:rRNA base methylation"/>
    <property type="evidence" value="ECO:0007669"/>
    <property type="project" value="InterPro"/>
</dbReference>
<dbReference type="PANTHER" id="PTHR12636">
    <property type="entry name" value="NEP1/MRA1"/>
    <property type="match status" value="1"/>
</dbReference>
<evidence type="ECO:0000256" key="1">
    <source>
        <dbReference type="ARBA" id="ARBA00008115"/>
    </source>
</evidence>
<sequence>MAGVLRTERQRFQPCSTKRMKQSEMRNDHECVRGAKLRKVDTEQSTITDEQEEMRVEKPLVVQSQGAHVLSPVHNSKKTRVTFILEKASLQKGVVGKTAKILNSDEHASFLLKQNKSLDDFRPDILYRALLAIFDSPLCKAGMVQAIYVKVDNGVLFEIKPHVHIPRTIKRFCGLMLELLQISHITASDNGEKLLRVIEQPVTRHLPGNSRIIGLSYSSEKLVNLYEYAPDVSDDVNLVFVVGAMTRGTIDKLYTDEFISGKY</sequence>
<dbReference type="Gene3D" id="3.40.1280.10">
    <property type="match status" value="1"/>
</dbReference>
<dbReference type="Proteomes" id="UP000631114">
    <property type="component" value="Unassembled WGS sequence"/>
</dbReference>
<dbReference type="InterPro" id="IPR029028">
    <property type="entry name" value="Alpha/beta_knot_MTases"/>
</dbReference>
<dbReference type="CDD" id="cd18088">
    <property type="entry name" value="Nep1-like"/>
    <property type="match status" value="1"/>
</dbReference>
<dbReference type="GO" id="GO:0019843">
    <property type="term" value="F:rRNA binding"/>
    <property type="evidence" value="ECO:0007669"/>
    <property type="project" value="UniProtKB-KW"/>
</dbReference>
<protein>
    <recommendedName>
        <fullName evidence="7">Ribosomal RNA small subunit methyltransferase NEP1</fullName>
    </recommendedName>
</protein>
<dbReference type="SUPFAM" id="SSF75217">
    <property type="entry name" value="alpha/beta knot"/>
    <property type="match status" value="1"/>
</dbReference>
<evidence type="ECO:0000313" key="6">
    <source>
        <dbReference type="Proteomes" id="UP000631114"/>
    </source>
</evidence>
<dbReference type="Pfam" id="PF03587">
    <property type="entry name" value="EMG1"/>
    <property type="match status" value="1"/>
</dbReference>
<dbReference type="InterPro" id="IPR029026">
    <property type="entry name" value="tRNA_m1G_MTases_N"/>
</dbReference>
<keyword evidence="6" id="KW-1185">Reference proteome</keyword>
<comment type="caution">
    <text evidence="5">The sequence shown here is derived from an EMBL/GenBank/DDBJ whole genome shotgun (WGS) entry which is preliminary data.</text>
</comment>
<reference evidence="5 6" key="1">
    <citation type="submission" date="2020-10" db="EMBL/GenBank/DDBJ databases">
        <title>The Coptis chinensis genome and diversification of protoberbering-type alkaloids.</title>
        <authorList>
            <person name="Wang B."/>
            <person name="Shu S."/>
            <person name="Song C."/>
            <person name="Liu Y."/>
        </authorList>
    </citation>
    <scope>NUCLEOTIDE SEQUENCE [LARGE SCALE GENOMIC DNA]</scope>
    <source>
        <strain evidence="5">HL-2020</strain>
        <tissue evidence="5">Leaf</tissue>
    </source>
</reference>
<evidence type="ECO:0000256" key="4">
    <source>
        <dbReference type="ARBA" id="ARBA00022884"/>
    </source>
</evidence>
<comment type="similarity">
    <text evidence="1">Belongs to the class IV-like SAM-binding methyltransferase superfamily. RNA methyltransferase NEP1 family.</text>
</comment>
<dbReference type="PANTHER" id="PTHR12636:SF13">
    <property type="entry name" value="RIBOSOMAL RNA SMALL SUBUNIT METHYLTRANSFERASE NEP1-LIKE"/>
    <property type="match status" value="1"/>
</dbReference>
<evidence type="ECO:0008006" key="7">
    <source>
        <dbReference type="Google" id="ProtNLM"/>
    </source>
</evidence>
<organism evidence="5 6">
    <name type="scientific">Coptis chinensis</name>
    <dbReference type="NCBI Taxonomy" id="261450"/>
    <lineage>
        <taxon>Eukaryota</taxon>
        <taxon>Viridiplantae</taxon>
        <taxon>Streptophyta</taxon>
        <taxon>Embryophyta</taxon>
        <taxon>Tracheophyta</taxon>
        <taxon>Spermatophyta</taxon>
        <taxon>Magnoliopsida</taxon>
        <taxon>Ranunculales</taxon>
        <taxon>Ranunculaceae</taxon>
        <taxon>Coptidoideae</taxon>
        <taxon>Coptis</taxon>
    </lineage>
</organism>
<proteinExistence type="inferred from homology"/>
<keyword evidence="3" id="KW-0699">rRNA-binding</keyword>
<keyword evidence="4" id="KW-0694">RNA-binding</keyword>
<evidence type="ECO:0000256" key="2">
    <source>
        <dbReference type="ARBA" id="ARBA00022517"/>
    </source>
</evidence>
<name>A0A835LHW1_9MAGN</name>
<dbReference type="EMBL" id="JADFTS010000008">
    <property type="protein sequence ID" value="KAF9592314.1"/>
    <property type="molecule type" value="Genomic_DNA"/>
</dbReference>
<dbReference type="OrthoDB" id="269804at2759"/>
<keyword evidence="2" id="KW-0690">Ribosome biogenesis</keyword>
<gene>
    <name evidence="5" type="ORF">IFM89_014222</name>
</gene>